<dbReference type="Proteomes" id="UP000256645">
    <property type="component" value="Unassembled WGS sequence"/>
</dbReference>
<dbReference type="SUPFAM" id="SSF56112">
    <property type="entry name" value="Protein kinase-like (PK-like)"/>
    <property type="match status" value="1"/>
</dbReference>
<dbReference type="PANTHER" id="PTHR24359">
    <property type="entry name" value="SERINE/THREONINE-PROTEIN KINASE SBK1"/>
    <property type="match status" value="1"/>
</dbReference>
<proteinExistence type="predicted"/>
<sequence>MFQLNQKQKSEPARALRSSLTRQRGRASQPYLGLPSTSNEIGHFNMRFDSPGPTDEHELILSWKDGFRGGPEVIVQDAEGGKRLANDGDYQPKPVTGSDTGESDDASSVIFVHDLGFSAAPTQYLDQFQNFTVCGRGDVDLANKIPGVDNLRAHLQLDPKSGVTVEKSIRWKIEDSLAWSRFDELEYLPLSAFQSIFDIKTITALVKEKLPDASCVQLYDKMMQIIGNGASNIRLRILGILLFMKCFDYIDLFVRDEIYDDDLPLKHTPSRMDEFFTRRSSSANKTLFKGWDRGEIEHFYLYQKWFCVPFFDFQEHKLHSYVLDDQVRLPWQLYAHKTSGGNGIIHRLQIHPSHHNYQGSQMPGRDLNFAVKEIHAGDVVTYQQELHALEISSARMKKEKHLIKLLLTFQHGDKYYLIFEWADGNLAEFWQQTNSKLEHLTTTWAANQCLGISKAVQRIHGLATWQKMRRKATSDSASDNEPEWGRHGDIKPNNILWFSMYGEERDLLVVSDLGLTRYHSRLSRSLVHHSHIDGYTSLYRAPELNLGDHHISQKYDIWSLGCVYLEFCIWYLEGIEAVWLFEEERESQDESDYSNLKEDKYFNIKTSKNGQKYAAVKPVVEEWIKRLLAHNGCNDFMKGMLNLISKHMLVVEQKKRFKIDRICSEIFKLMPEKGFHDRGLEVDDLEFQHVEGNIDSVAADSIEAKGHTRALSIRTTNGDTGDEASDEQSPACATPMRQCKETQPQQHSQLDMTPSTNLSGRRPATPSEQEAGSCELSKVSTPDEINYIQGEQSDDDIGHSSHQPIRAYYADAIALESPLRMESRAIGSTVQVPMSSQTSSKPEEPLEQPPLLQPSGEKRLFRTMLCLKRAWVAFKITYKTTQSQS</sequence>
<dbReference type="EMBL" id="PDLM01000017">
    <property type="protein sequence ID" value="RDW58911.1"/>
    <property type="molecule type" value="Genomic_DNA"/>
</dbReference>
<dbReference type="Pfam" id="PF00069">
    <property type="entry name" value="Pkinase"/>
    <property type="match status" value="1"/>
</dbReference>
<name>A0A3D8QAV8_9HELO</name>
<dbReference type="GO" id="GO:0005524">
    <property type="term" value="F:ATP binding"/>
    <property type="evidence" value="ECO:0007669"/>
    <property type="project" value="InterPro"/>
</dbReference>
<reference evidence="3 4" key="1">
    <citation type="journal article" date="2018" name="IMA Fungus">
        <title>IMA Genome-F 9: Draft genome sequence of Annulohypoxylon stygium, Aspergillus mulundensis, Berkeleyomyces basicola (syn. Thielaviopsis basicola), Ceratocystis smalleyi, two Cercospora beticola strains, Coleophoma cylindrospora, Fusarium fracticaudum, Phialophora cf. hyalina, and Morchella septimelata.</title>
        <authorList>
            <person name="Wingfield B.D."/>
            <person name="Bills G.F."/>
            <person name="Dong Y."/>
            <person name="Huang W."/>
            <person name="Nel W.J."/>
            <person name="Swalarsk-Parry B.S."/>
            <person name="Vaghefi N."/>
            <person name="Wilken P.M."/>
            <person name="An Z."/>
            <person name="de Beer Z.W."/>
            <person name="De Vos L."/>
            <person name="Chen L."/>
            <person name="Duong T.A."/>
            <person name="Gao Y."/>
            <person name="Hammerbacher A."/>
            <person name="Kikkert J.R."/>
            <person name="Li Y."/>
            <person name="Li H."/>
            <person name="Li K."/>
            <person name="Li Q."/>
            <person name="Liu X."/>
            <person name="Ma X."/>
            <person name="Naidoo K."/>
            <person name="Pethybridge S.J."/>
            <person name="Sun J."/>
            <person name="Steenkamp E.T."/>
            <person name="van der Nest M.A."/>
            <person name="van Wyk S."/>
            <person name="Wingfield M.J."/>
            <person name="Xiong C."/>
            <person name="Yue Q."/>
            <person name="Zhang X."/>
        </authorList>
    </citation>
    <scope>NUCLEOTIDE SEQUENCE [LARGE SCALE GENOMIC DNA]</scope>
    <source>
        <strain evidence="3 4">BP6252</strain>
    </source>
</reference>
<protein>
    <recommendedName>
        <fullName evidence="2">Protein kinase domain-containing protein</fullName>
    </recommendedName>
</protein>
<feature type="compositionally biased region" description="Polar residues" evidence="1">
    <location>
        <begin position="831"/>
        <end position="840"/>
    </location>
</feature>
<feature type="domain" description="Protein kinase" evidence="2">
    <location>
        <begin position="331"/>
        <end position="668"/>
    </location>
</feature>
<dbReference type="SMART" id="SM00220">
    <property type="entry name" value="S_TKc"/>
    <property type="match status" value="1"/>
</dbReference>
<dbReference type="GO" id="GO:0004674">
    <property type="term" value="F:protein serine/threonine kinase activity"/>
    <property type="evidence" value="ECO:0007669"/>
    <property type="project" value="TreeGrafter"/>
</dbReference>
<comment type="caution">
    <text evidence="3">The sequence shown here is derived from an EMBL/GenBank/DDBJ whole genome shotgun (WGS) entry which is preliminary data.</text>
</comment>
<organism evidence="3 4">
    <name type="scientific">Coleophoma cylindrospora</name>
    <dbReference type="NCBI Taxonomy" id="1849047"/>
    <lineage>
        <taxon>Eukaryota</taxon>
        <taxon>Fungi</taxon>
        <taxon>Dikarya</taxon>
        <taxon>Ascomycota</taxon>
        <taxon>Pezizomycotina</taxon>
        <taxon>Leotiomycetes</taxon>
        <taxon>Helotiales</taxon>
        <taxon>Dermateaceae</taxon>
        <taxon>Coleophoma</taxon>
    </lineage>
</organism>
<dbReference type="PANTHER" id="PTHR24359:SF37">
    <property type="entry name" value="PROTEIN KINASE DOMAIN-CONTAINING PROTEIN"/>
    <property type="match status" value="1"/>
</dbReference>
<dbReference type="Gene3D" id="1.10.510.10">
    <property type="entry name" value="Transferase(Phosphotransferase) domain 1"/>
    <property type="match status" value="1"/>
</dbReference>
<feature type="region of interest" description="Disordered" evidence="1">
    <location>
        <begin position="831"/>
        <end position="853"/>
    </location>
</feature>
<feature type="region of interest" description="Disordered" evidence="1">
    <location>
        <begin position="710"/>
        <end position="782"/>
    </location>
</feature>
<evidence type="ECO:0000313" key="3">
    <source>
        <dbReference type="EMBL" id="RDW58911.1"/>
    </source>
</evidence>
<feature type="region of interest" description="Disordered" evidence="1">
    <location>
        <begin position="1"/>
        <end position="55"/>
    </location>
</feature>
<keyword evidence="4" id="KW-1185">Reference proteome</keyword>
<dbReference type="OrthoDB" id="1046782at2759"/>
<dbReference type="AlphaFoldDB" id="A0A3D8QAV8"/>
<accession>A0A3D8QAV8</accession>
<dbReference type="STRING" id="1849047.A0A3D8QAV8"/>
<feature type="compositionally biased region" description="Polar residues" evidence="1">
    <location>
        <begin position="741"/>
        <end position="759"/>
    </location>
</feature>
<feature type="region of interest" description="Disordered" evidence="1">
    <location>
        <begin position="79"/>
        <end position="103"/>
    </location>
</feature>
<dbReference type="InterPro" id="IPR011009">
    <property type="entry name" value="Kinase-like_dom_sf"/>
</dbReference>
<dbReference type="PROSITE" id="PS50011">
    <property type="entry name" value="PROTEIN_KINASE_DOM"/>
    <property type="match status" value="1"/>
</dbReference>
<evidence type="ECO:0000256" key="1">
    <source>
        <dbReference type="SAM" id="MobiDB-lite"/>
    </source>
</evidence>
<gene>
    <name evidence="3" type="ORF">BP6252_13387</name>
</gene>
<evidence type="ECO:0000313" key="4">
    <source>
        <dbReference type="Proteomes" id="UP000256645"/>
    </source>
</evidence>
<evidence type="ECO:0000259" key="2">
    <source>
        <dbReference type="PROSITE" id="PS50011"/>
    </source>
</evidence>
<dbReference type="InterPro" id="IPR000719">
    <property type="entry name" value="Prot_kinase_dom"/>
</dbReference>